<accession>A0A6J5LYR8</accession>
<dbReference type="InterPro" id="IPR027417">
    <property type="entry name" value="P-loop_NTPase"/>
</dbReference>
<reference evidence="1" key="1">
    <citation type="submission" date="2020-04" db="EMBL/GenBank/DDBJ databases">
        <authorList>
            <person name="Chiriac C."/>
            <person name="Salcher M."/>
            <person name="Ghai R."/>
            <person name="Kavagutti S V."/>
        </authorList>
    </citation>
    <scope>NUCLEOTIDE SEQUENCE</scope>
</reference>
<organism evidence="1">
    <name type="scientific">uncultured Caudovirales phage</name>
    <dbReference type="NCBI Taxonomy" id="2100421"/>
    <lineage>
        <taxon>Viruses</taxon>
        <taxon>Duplodnaviria</taxon>
        <taxon>Heunggongvirae</taxon>
        <taxon>Uroviricota</taxon>
        <taxon>Caudoviricetes</taxon>
        <taxon>Peduoviridae</taxon>
        <taxon>Maltschvirus</taxon>
        <taxon>Maltschvirus maltsch</taxon>
    </lineage>
</organism>
<evidence type="ECO:0000313" key="1">
    <source>
        <dbReference type="EMBL" id="CAB4138293.1"/>
    </source>
</evidence>
<protein>
    <submittedName>
        <fullName evidence="1">Uncharacterized protein</fullName>
    </submittedName>
</protein>
<proteinExistence type="predicted"/>
<dbReference type="Gene3D" id="3.40.50.300">
    <property type="entry name" value="P-loop containing nucleotide triphosphate hydrolases"/>
    <property type="match status" value="1"/>
</dbReference>
<dbReference type="EMBL" id="LR796342">
    <property type="protein sequence ID" value="CAB4138293.1"/>
    <property type="molecule type" value="Genomic_DNA"/>
</dbReference>
<name>A0A6J5LYR8_9CAUD</name>
<sequence>MSTTTRRALNIVAAARGAVAASRRDADAARAARDAAEREAAIAADAAAMLLAVADASRSAIRQRIERVVGLALAIAFGQGVHFQLEVAQRRGQIEMTPLVGYTVGKSIAWRSLADVGGGVVDVVAFALRLSVVAMSRRTVAPIIIADEPFRHVSSDRMGYVAQMVRRLADELKVQIIVVSHEPELAASASTRIFVTRTNNVSRVTVQ</sequence>
<gene>
    <name evidence="1" type="ORF">UFOVP329_55</name>
</gene>
<dbReference type="SUPFAM" id="SSF52540">
    <property type="entry name" value="P-loop containing nucleoside triphosphate hydrolases"/>
    <property type="match status" value="1"/>
</dbReference>